<feature type="region of interest" description="Disordered" evidence="1">
    <location>
        <begin position="472"/>
        <end position="505"/>
    </location>
</feature>
<feature type="compositionally biased region" description="Basic residues" evidence="1">
    <location>
        <begin position="660"/>
        <end position="672"/>
    </location>
</feature>
<gene>
    <name evidence="2" type="ORF">HRR80_000773</name>
</gene>
<feature type="compositionally biased region" description="Polar residues" evidence="1">
    <location>
        <begin position="316"/>
        <end position="361"/>
    </location>
</feature>
<feature type="compositionally biased region" description="Low complexity" evidence="1">
    <location>
        <begin position="292"/>
        <end position="315"/>
    </location>
</feature>
<organism evidence="2 3">
    <name type="scientific">Exophiala dermatitidis</name>
    <name type="common">Black yeast-like fungus</name>
    <name type="synonym">Wangiella dermatitidis</name>
    <dbReference type="NCBI Taxonomy" id="5970"/>
    <lineage>
        <taxon>Eukaryota</taxon>
        <taxon>Fungi</taxon>
        <taxon>Dikarya</taxon>
        <taxon>Ascomycota</taxon>
        <taxon>Pezizomycotina</taxon>
        <taxon>Eurotiomycetes</taxon>
        <taxon>Chaetothyriomycetidae</taxon>
        <taxon>Chaetothyriales</taxon>
        <taxon>Herpotrichiellaceae</taxon>
        <taxon>Exophiala</taxon>
    </lineage>
</organism>
<evidence type="ECO:0000313" key="2">
    <source>
        <dbReference type="EMBL" id="KAJ8996028.1"/>
    </source>
</evidence>
<evidence type="ECO:0000313" key="3">
    <source>
        <dbReference type="Proteomes" id="UP001161757"/>
    </source>
</evidence>
<feature type="compositionally biased region" description="Low complexity" evidence="1">
    <location>
        <begin position="630"/>
        <end position="654"/>
    </location>
</feature>
<protein>
    <submittedName>
        <fullName evidence="2">Uncharacterized protein</fullName>
    </submittedName>
</protein>
<sequence>MERDDRDASRFGLMVGRKAPLAGADSNVPMNAANDSGLNSELTTLAPAGTLFGGTLLPDAGVANALAYPFSGLGDPNKDSHTFMARTEMADNNGIAAGTADDKPSSMASIMQNHAAQGWDWIPDLVDVPNTLLRKVPEKDVRAAELEGQYYHPIMRQLQIRPDQFDRFYNGVIRHIRNKHTEEIKRNTDASHRQLTTLVLRGFGYIIWTAGSEWTLDDNDLEPDEVRLTHVRGEGKENEENVRFFPIFKELWTRMRNVLFEPRPSARPAPRRRPAVDPTARRRRPDPRRTRTSTLTGNDTTDTAAGADTSAPSSSFTPNPVNSSYYTADEISAQSTGGPSQTYSTMAPPTTNPSGHDQGQASGAGASRRPATLEERVFSQVPAQLPRNMSAGETDDAIIDLIAMLARIRARSDPEVFAALWEQHIMRIDEYDAVEAQNAQDAMAEARATSAAQLGLTSGDFEDFTLFPDVDNNASTTGFQGTTPNSSQANEPWASSGNPVPPTHAQRAALTPIRPAIMSIYITVQHIATPVLLPVDINAVFRPTAAATTDLSRQAYHWPDALVEPDRIVQFFIGINRRIEDMTPKILGYVFSYGWNDSIRFVSTGRLELRNLDDFVNVENEETNIKDGNKAGNNDKGGNTNDGDNNGKADNNNGDNGGGKNKKKKNKKKNKKNPPVPTTIPQEDDDFHLDQYRFLTIGWQQLQDDLDHAARQGVRVYRMKVGVVALAPVV</sequence>
<feature type="compositionally biased region" description="Polar residues" evidence="1">
    <location>
        <begin position="472"/>
        <end position="498"/>
    </location>
</feature>
<proteinExistence type="predicted"/>
<feature type="region of interest" description="Disordered" evidence="1">
    <location>
        <begin position="623"/>
        <end position="685"/>
    </location>
</feature>
<name>A0AAN6IZP5_EXODE</name>
<dbReference type="AlphaFoldDB" id="A0AAN6IZP5"/>
<dbReference type="Proteomes" id="UP001161757">
    <property type="component" value="Unassembled WGS sequence"/>
</dbReference>
<feature type="region of interest" description="Disordered" evidence="1">
    <location>
        <begin position="263"/>
        <end position="371"/>
    </location>
</feature>
<reference evidence="2" key="1">
    <citation type="submission" date="2023-01" db="EMBL/GenBank/DDBJ databases">
        <title>Exophiala dermititidis isolated from Cystic Fibrosis Patient.</title>
        <authorList>
            <person name="Kurbessoian T."/>
            <person name="Crocker A."/>
            <person name="Murante D."/>
            <person name="Hogan D.A."/>
            <person name="Stajich J.E."/>
        </authorList>
    </citation>
    <scope>NUCLEOTIDE SEQUENCE</scope>
    <source>
        <strain evidence="2">Ex8</strain>
    </source>
</reference>
<accession>A0AAN6IZP5</accession>
<evidence type="ECO:0000256" key="1">
    <source>
        <dbReference type="SAM" id="MobiDB-lite"/>
    </source>
</evidence>
<comment type="caution">
    <text evidence="2">The sequence shown here is derived from an EMBL/GenBank/DDBJ whole genome shotgun (WGS) entry which is preliminary data.</text>
</comment>
<dbReference type="EMBL" id="JAJGCB010000001">
    <property type="protein sequence ID" value="KAJ8996028.1"/>
    <property type="molecule type" value="Genomic_DNA"/>
</dbReference>